<dbReference type="SMART" id="SM00320">
    <property type="entry name" value="WD40"/>
    <property type="match status" value="4"/>
</dbReference>
<keyword evidence="8" id="KW-1185">Reference proteome</keyword>
<organism evidence="7 8">
    <name type="scientific">Tieghemiomyces parasiticus</name>
    <dbReference type="NCBI Taxonomy" id="78921"/>
    <lineage>
        <taxon>Eukaryota</taxon>
        <taxon>Fungi</taxon>
        <taxon>Fungi incertae sedis</taxon>
        <taxon>Zoopagomycota</taxon>
        <taxon>Kickxellomycotina</taxon>
        <taxon>Dimargaritomycetes</taxon>
        <taxon>Dimargaritales</taxon>
        <taxon>Dimargaritaceae</taxon>
        <taxon>Tieghemiomyces</taxon>
    </lineage>
</organism>
<comment type="subcellular location">
    <subcellularLocation>
        <location evidence="1">Nucleus</location>
    </subcellularLocation>
</comment>
<dbReference type="OrthoDB" id="196858at2759"/>
<reference evidence="7" key="1">
    <citation type="submission" date="2022-07" db="EMBL/GenBank/DDBJ databases">
        <title>Phylogenomic reconstructions and comparative analyses of Kickxellomycotina fungi.</title>
        <authorList>
            <person name="Reynolds N.K."/>
            <person name="Stajich J.E."/>
            <person name="Barry K."/>
            <person name="Grigoriev I.V."/>
            <person name="Crous P."/>
            <person name="Smith M.E."/>
        </authorList>
    </citation>
    <scope>NUCLEOTIDE SEQUENCE</scope>
    <source>
        <strain evidence="7">RSA 861</strain>
    </source>
</reference>
<dbReference type="PROSITE" id="PS50294">
    <property type="entry name" value="WD_REPEATS_REGION"/>
    <property type="match status" value="1"/>
</dbReference>
<dbReference type="Gene3D" id="2.130.10.10">
    <property type="entry name" value="YVTN repeat-like/Quinoprotein amine dehydrogenase"/>
    <property type="match status" value="1"/>
</dbReference>
<keyword evidence="2 5" id="KW-0853">WD repeat</keyword>
<dbReference type="EMBL" id="JANBPT010000240">
    <property type="protein sequence ID" value="KAJ1925078.1"/>
    <property type="molecule type" value="Genomic_DNA"/>
</dbReference>
<evidence type="ECO:0000313" key="8">
    <source>
        <dbReference type="Proteomes" id="UP001150569"/>
    </source>
</evidence>
<dbReference type="SUPFAM" id="SSF50978">
    <property type="entry name" value="WD40 repeat-like"/>
    <property type="match status" value="1"/>
</dbReference>
<evidence type="ECO:0000313" key="7">
    <source>
        <dbReference type="EMBL" id="KAJ1925078.1"/>
    </source>
</evidence>
<evidence type="ECO:0000256" key="2">
    <source>
        <dbReference type="ARBA" id="ARBA00022574"/>
    </source>
</evidence>
<proteinExistence type="predicted"/>
<dbReference type="InterPro" id="IPR037850">
    <property type="entry name" value="RBBP5/Swd1"/>
</dbReference>
<dbReference type="PANTHER" id="PTHR44040:SF1">
    <property type="entry name" value="RETINOBLASTOMA-BINDING PROTEIN 5"/>
    <property type="match status" value="1"/>
</dbReference>
<dbReference type="InterPro" id="IPR001680">
    <property type="entry name" value="WD40_rpt"/>
</dbReference>
<dbReference type="GO" id="GO:0048188">
    <property type="term" value="C:Set1C/COMPASS complex"/>
    <property type="evidence" value="ECO:0007669"/>
    <property type="project" value="InterPro"/>
</dbReference>
<dbReference type="PROSITE" id="PS50082">
    <property type="entry name" value="WD_REPEATS_2"/>
    <property type="match status" value="1"/>
</dbReference>
<feature type="region of interest" description="Disordered" evidence="6">
    <location>
        <begin position="510"/>
        <end position="554"/>
    </location>
</feature>
<feature type="repeat" description="WD" evidence="5">
    <location>
        <begin position="61"/>
        <end position="102"/>
    </location>
</feature>
<gene>
    <name evidence="7" type="primary">SWD1_1</name>
    <name evidence="7" type="ORF">IWQ60_004790</name>
</gene>
<evidence type="ECO:0000256" key="3">
    <source>
        <dbReference type="ARBA" id="ARBA00022737"/>
    </source>
</evidence>
<dbReference type="PANTHER" id="PTHR44040">
    <property type="entry name" value="RETINOBLASTOMA-BINDING PROTEIN 5"/>
    <property type="match status" value="1"/>
</dbReference>
<accession>A0A9W8DYU3</accession>
<evidence type="ECO:0000256" key="1">
    <source>
        <dbReference type="ARBA" id="ARBA00004123"/>
    </source>
</evidence>
<dbReference type="InterPro" id="IPR036322">
    <property type="entry name" value="WD40_repeat_dom_sf"/>
</dbReference>
<name>A0A9W8DYU3_9FUNG</name>
<dbReference type="AlphaFoldDB" id="A0A9W8DYU3"/>
<keyword evidence="3" id="KW-0677">Repeat</keyword>
<keyword evidence="4" id="KW-0539">Nucleus</keyword>
<dbReference type="Pfam" id="PF00400">
    <property type="entry name" value="WD40"/>
    <property type="match status" value="1"/>
</dbReference>
<dbReference type="Proteomes" id="UP001150569">
    <property type="component" value="Unassembled WGS sequence"/>
</dbReference>
<comment type="caution">
    <text evidence="7">The sequence shown here is derived from an EMBL/GenBank/DDBJ whole genome shotgun (WGS) entry which is preliminary data.</text>
</comment>
<protein>
    <submittedName>
        <fullName evidence="7">Chromatin binding protein</fullName>
    </submittedName>
</protein>
<feature type="region of interest" description="Disordered" evidence="6">
    <location>
        <begin position="452"/>
        <end position="486"/>
    </location>
</feature>
<evidence type="ECO:0000256" key="5">
    <source>
        <dbReference type="PROSITE-ProRule" id="PRU00221"/>
    </source>
</evidence>
<dbReference type="InterPro" id="IPR015943">
    <property type="entry name" value="WD40/YVTN_repeat-like_dom_sf"/>
</dbReference>
<sequence>MNLQLINPFELQFPTEMEDWLEDSNCKTVRFNPFGTMLAIAGTEGRCSILDFDTRSVLRDLRGHQATVTSVSWSKNGRCLLSTGSDGQCIYWDLLPGEARHEFAVDSGAVLTGVAHPRNSHLFAVCPQAETPFLVDIRDDQLRRIPLNLVYTPASPGEYTKFAKINDCTLDDQRVDLGKHAFATLNFDRSGKRLFLGTTKGLLIIYHLRKAVVETVLSITNSSIRHIRFSRRGTDLLVNSADRSIRLYIYDSGDKQRRVLKRNYRQLQRAQVKAEVDGQQSAEEVAESLRHTGPTLTFIHKYLDQVNRVQWNECCFTSDGEHVIGGSAHKAEHNIYVWDKNATNLEKMLTGPREQLLDLTWHPFRPIAVSVSVFGNIYIWGGKHREDWRNWNAFAPDFKELEQNVEYVEREDEFDLTVDDQVIQHNQVTKRKAPTAETEADEDIDVTTIERFNPFNDSDFSDDSIGSGDEDPMETARAQSPSPFSIPGLCGDNDEREEEVMFLPIKLTPPLARTRGDDSVNDGDADRMPSGSVNSVSDRHSRDDEPFTEEDDDEIVTVDSSTTATPLLRTAVPSRSSSVAPHVHGNGYLAPAVGYFDAEGKRQAHTMEDVDAGGHKRPRM</sequence>
<evidence type="ECO:0000256" key="6">
    <source>
        <dbReference type="SAM" id="MobiDB-lite"/>
    </source>
</evidence>
<evidence type="ECO:0000256" key="4">
    <source>
        <dbReference type="ARBA" id="ARBA00023242"/>
    </source>
</evidence>